<dbReference type="InterPro" id="IPR018060">
    <property type="entry name" value="HTH_AraC"/>
</dbReference>
<accession>A0A7G5XDF7</accession>
<evidence type="ECO:0000259" key="3">
    <source>
        <dbReference type="PROSITE" id="PS01124"/>
    </source>
</evidence>
<dbReference type="InterPro" id="IPR009057">
    <property type="entry name" value="Homeodomain-like_sf"/>
</dbReference>
<protein>
    <submittedName>
        <fullName evidence="4">Helix-turn-helix transcriptional regulator</fullName>
    </submittedName>
</protein>
<evidence type="ECO:0000313" key="4">
    <source>
        <dbReference type="EMBL" id="QNA43510.1"/>
    </source>
</evidence>
<dbReference type="Proteomes" id="UP000515344">
    <property type="component" value="Chromosome"/>
</dbReference>
<evidence type="ECO:0000256" key="2">
    <source>
        <dbReference type="ARBA" id="ARBA00023163"/>
    </source>
</evidence>
<keyword evidence="1" id="KW-0805">Transcription regulation</keyword>
<name>A0A7G5XDF7_9BACT</name>
<dbReference type="EMBL" id="CP060007">
    <property type="protein sequence ID" value="QNA43510.1"/>
    <property type="molecule type" value="Genomic_DNA"/>
</dbReference>
<gene>
    <name evidence="4" type="ORF">H4075_15680</name>
</gene>
<keyword evidence="5" id="KW-1185">Reference proteome</keyword>
<dbReference type="KEGG" id="lacs:H4075_15680"/>
<dbReference type="AlphaFoldDB" id="A0A7G5XDF7"/>
<dbReference type="GO" id="GO:0003700">
    <property type="term" value="F:DNA-binding transcription factor activity"/>
    <property type="evidence" value="ECO:0007669"/>
    <property type="project" value="InterPro"/>
</dbReference>
<feature type="domain" description="HTH araC/xylS-type" evidence="3">
    <location>
        <begin position="229"/>
        <end position="327"/>
    </location>
</feature>
<dbReference type="Gene3D" id="1.10.10.60">
    <property type="entry name" value="Homeodomain-like"/>
    <property type="match status" value="1"/>
</dbReference>
<evidence type="ECO:0000313" key="5">
    <source>
        <dbReference type="Proteomes" id="UP000515344"/>
    </source>
</evidence>
<evidence type="ECO:0000256" key="1">
    <source>
        <dbReference type="ARBA" id="ARBA00023015"/>
    </source>
</evidence>
<dbReference type="PANTHER" id="PTHR47893:SF1">
    <property type="entry name" value="REGULATORY PROTEIN PCHR"/>
    <property type="match status" value="1"/>
</dbReference>
<reference evidence="5" key="1">
    <citation type="submission" date="2020-08" db="EMBL/GenBank/DDBJ databases">
        <title>Lacibacter sp. S13-6-6 genome sequencing.</title>
        <authorList>
            <person name="Jin L."/>
        </authorList>
    </citation>
    <scope>NUCLEOTIDE SEQUENCE [LARGE SCALE GENOMIC DNA]</scope>
    <source>
        <strain evidence="5">S13-6-6</strain>
    </source>
</reference>
<dbReference type="SUPFAM" id="SSF46689">
    <property type="entry name" value="Homeodomain-like"/>
    <property type="match status" value="1"/>
</dbReference>
<sequence>MYIRFKQKNFKTWIQELSQGTGIKAKNNLLTLTENIGSGYCFADSIDRTFSYVMMNVELNSDCTLHRVSNNQMGLLIFFNQTQISDYIRLRHKKDSLTDSLNKKRSNIFVSSTNTELEVNYRAGSKLKRLGIYLSPQWIADHFDANTKLQVELLTSQGLELIEKLPINQEIQEKLNRIFDTQFSSEPDRLALKSRIILLLEYFFSTYLNESLVIKNKKIIPDEDITRLRNIEALLVNEETEKFPSIVKLARIAQMSSTKLKQRFKQVYGYRLYEFYNKQRLEKARELIKQGVTPKEAGYTIGFSDVSNFTKAFKKEYGFTPGTLFEKSTKTLQ</sequence>
<dbReference type="PROSITE" id="PS01124">
    <property type="entry name" value="HTH_ARAC_FAMILY_2"/>
    <property type="match status" value="1"/>
</dbReference>
<dbReference type="InterPro" id="IPR053142">
    <property type="entry name" value="PchR_regulatory_protein"/>
</dbReference>
<dbReference type="SMART" id="SM00342">
    <property type="entry name" value="HTH_ARAC"/>
    <property type="match status" value="1"/>
</dbReference>
<organism evidence="4 5">
    <name type="scientific">Lacibacter sediminis</name>
    <dbReference type="NCBI Taxonomy" id="2760713"/>
    <lineage>
        <taxon>Bacteria</taxon>
        <taxon>Pseudomonadati</taxon>
        <taxon>Bacteroidota</taxon>
        <taxon>Chitinophagia</taxon>
        <taxon>Chitinophagales</taxon>
        <taxon>Chitinophagaceae</taxon>
        <taxon>Lacibacter</taxon>
    </lineage>
</organism>
<dbReference type="RefSeq" id="WP_182801774.1">
    <property type="nucleotide sequence ID" value="NZ_CP060007.1"/>
</dbReference>
<proteinExistence type="predicted"/>
<dbReference type="GO" id="GO:0043565">
    <property type="term" value="F:sequence-specific DNA binding"/>
    <property type="evidence" value="ECO:0007669"/>
    <property type="project" value="InterPro"/>
</dbReference>
<dbReference type="PANTHER" id="PTHR47893">
    <property type="entry name" value="REGULATORY PROTEIN PCHR"/>
    <property type="match status" value="1"/>
</dbReference>
<keyword evidence="2" id="KW-0804">Transcription</keyword>
<dbReference type="Pfam" id="PF12833">
    <property type="entry name" value="HTH_18"/>
    <property type="match status" value="1"/>
</dbReference>